<comment type="cofactor">
    <cofactor evidence="1">
        <name>pyridoxal 5'-phosphate</name>
        <dbReference type="ChEBI" id="CHEBI:597326"/>
    </cofactor>
</comment>
<accession>A0A645I4X1</accession>
<organism evidence="3">
    <name type="scientific">bioreactor metagenome</name>
    <dbReference type="NCBI Taxonomy" id="1076179"/>
    <lineage>
        <taxon>unclassified sequences</taxon>
        <taxon>metagenomes</taxon>
        <taxon>ecological metagenomes</taxon>
    </lineage>
</organism>
<gene>
    <name evidence="3" type="primary">arnB_28</name>
    <name evidence="3" type="ORF">SDC9_193066</name>
</gene>
<dbReference type="SUPFAM" id="SSF53383">
    <property type="entry name" value="PLP-dependent transferases"/>
    <property type="match status" value="1"/>
</dbReference>
<dbReference type="InterPro" id="IPR015424">
    <property type="entry name" value="PyrdxlP-dep_Trfase"/>
</dbReference>
<comment type="caution">
    <text evidence="3">The sequence shown here is derived from an EMBL/GenBank/DDBJ whole genome shotgun (WGS) entry which is preliminary data.</text>
</comment>
<dbReference type="GO" id="GO:0099620">
    <property type="term" value="F:UDP-4-amino-4-deoxy-L-arabinose aminotransferase"/>
    <property type="evidence" value="ECO:0007669"/>
    <property type="project" value="UniProtKB-EC"/>
</dbReference>
<sequence>MFDIQAAMGLRQMDKLDAMQERRKYIAQAYNEAFGNYEQLIIPKVASYTEHSWHLYVLQLDLNKLTIDRDEFIELMNEENIGTSVHFIPVHLMSYYKDNYGYKNGDFPVTESYFERIISLPLYPKMSDEDVEDVINAVTRIIKQHTK</sequence>
<dbReference type="InterPro" id="IPR015422">
    <property type="entry name" value="PyrdxlP-dep_Trfase_small"/>
</dbReference>
<dbReference type="InterPro" id="IPR000653">
    <property type="entry name" value="DegT/StrS_aminotransferase"/>
</dbReference>
<dbReference type="FunFam" id="3.90.1150.10:FF:000030">
    <property type="entry name" value="UDP-4-amino-4-deoxy-L-arabinose--oxoglutarate aminotransferase"/>
    <property type="match status" value="1"/>
</dbReference>
<dbReference type="EC" id="2.6.1.87" evidence="3"/>
<evidence type="ECO:0000256" key="1">
    <source>
        <dbReference type="ARBA" id="ARBA00001933"/>
    </source>
</evidence>
<dbReference type="Pfam" id="PF01041">
    <property type="entry name" value="DegT_DnrJ_EryC1"/>
    <property type="match status" value="1"/>
</dbReference>
<dbReference type="EMBL" id="VSSQ01105468">
    <property type="protein sequence ID" value="MPN45499.1"/>
    <property type="molecule type" value="Genomic_DNA"/>
</dbReference>
<dbReference type="AlphaFoldDB" id="A0A645I4X1"/>
<proteinExistence type="predicted"/>
<dbReference type="PANTHER" id="PTHR30244:SF34">
    <property type="entry name" value="DTDP-4-AMINO-4,6-DIDEOXYGALACTOSE TRANSAMINASE"/>
    <property type="match status" value="1"/>
</dbReference>
<dbReference type="GO" id="GO:0000271">
    <property type="term" value="P:polysaccharide biosynthetic process"/>
    <property type="evidence" value="ECO:0007669"/>
    <property type="project" value="TreeGrafter"/>
</dbReference>
<dbReference type="Gene3D" id="3.90.1150.10">
    <property type="entry name" value="Aspartate Aminotransferase, domain 1"/>
    <property type="match status" value="1"/>
</dbReference>
<evidence type="ECO:0000256" key="2">
    <source>
        <dbReference type="ARBA" id="ARBA00022898"/>
    </source>
</evidence>
<protein>
    <submittedName>
        <fullName evidence="3">UDP-4-amino-4-deoxy-L-arabinose--oxoglutarate aminotransferase</fullName>
        <ecNumber evidence="3">2.6.1.87</ecNumber>
    </submittedName>
</protein>
<keyword evidence="3" id="KW-0808">Transferase</keyword>
<dbReference type="PANTHER" id="PTHR30244">
    <property type="entry name" value="TRANSAMINASE"/>
    <property type="match status" value="1"/>
</dbReference>
<evidence type="ECO:0000313" key="3">
    <source>
        <dbReference type="EMBL" id="MPN45499.1"/>
    </source>
</evidence>
<reference evidence="3" key="1">
    <citation type="submission" date="2019-08" db="EMBL/GenBank/DDBJ databases">
        <authorList>
            <person name="Kucharzyk K."/>
            <person name="Murdoch R.W."/>
            <person name="Higgins S."/>
            <person name="Loffler F."/>
        </authorList>
    </citation>
    <scope>NUCLEOTIDE SEQUENCE</scope>
</reference>
<name>A0A645I4X1_9ZZZZ</name>
<keyword evidence="2" id="KW-0663">Pyridoxal phosphate</keyword>
<dbReference type="GO" id="GO:0030170">
    <property type="term" value="F:pyridoxal phosphate binding"/>
    <property type="evidence" value="ECO:0007669"/>
    <property type="project" value="TreeGrafter"/>
</dbReference>
<keyword evidence="3" id="KW-0032">Aminotransferase</keyword>